<feature type="compositionally biased region" description="Polar residues" evidence="1">
    <location>
        <begin position="189"/>
        <end position="208"/>
    </location>
</feature>
<evidence type="ECO:0000256" key="1">
    <source>
        <dbReference type="SAM" id="MobiDB-lite"/>
    </source>
</evidence>
<reference evidence="2" key="1">
    <citation type="submission" date="2022-01" db="UniProtKB">
        <authorList>
            <consortium name="EnsemblMetazoa"/>
        </authorList>
    </citation>
    <scope>IDENTIFICATION</scope>
</reference>
<feature type="region of interest" description="Disordered" evidence="1">
    <location>
        <begin position="69"/>
        <end position="233"/>
    </location>
</feature>
<dbReference type="EnsemblMetazoa" id="XM_014400872.2">
    <property type="protein sequence ID" value="XP_014256358.1"/>
    <property type="gene ID" value="LOC106670474"/>
</dbReference>
<dbReference type="RefSeq" id="XP_014256357.1">
    <property type="nucleotide sequence ID" value="XM_014400871.2"/>
</dbReference>
<keyword evidence="3" id="KW-1185">Reference proteome</keyword>
<feature type="compositionally biased region" description="Polar residues" evidence="1">
    <location>
        <begin position="71"/>
        <end position="97"/>
    </location>
</feature>
<feature type="compositionally biased region" description="Basic and acidic residues" evidence="1">
    <location>
        <begin position="149"/>
        <end position="160"/>
    </location>
</feature>
<dbReference type="Proteomes" id="UP000494040">
    <property type="component" value="Unassembled WGS sequence"/>
</dbReference>
<dbReference type="EnsemblMetazoa" id="XM_014400871.2">
    <property type="protein sequence ID" value="XP_014256357.1"/>
    <property type="gene ID" value="LOC106670474"/>
</dbReference>
<dbReference type="EnsemblMetazoa" id="XM_014400870.2">
    <property type="protein sequence ID" value="XP_014256356.1"/>
    <property type="gene ID" value="LOC106670474"/>
</dbReference>
<dbReference type="KEGG" id="clec:106670474"/>
<name>A0A8I6S3A7_CIMLE</name>
<proteinExistence type="predicted"/>
<organism evidence="2 3">
    <name type="scientific">Cimex lectularius</name>
    <name type="common">Bed bug</name>
    <name type="synonym">Acanthia lectularia</name>
    <dbReference type="NCBI Taxonomy" id="79782"/>
    <lineage>
        <taxon>Eukaryota</taxon>
        <taxon>Metazoa</taxon>
        <taxon>Ecdysozoa</taxon>
        <taxon>Arthropoda</taxon>
        <taxon>Hexapoda</taxon>
        <taxon>Insecta</taxon>
        <taxon>Pterygota</taxon>
        <taxon>Neoptera</taxon>
        <taxon>Paraneoptera</taxon>
        <taxon>Hemiptera</taxon>
        <taxon>Heteroptera</taxon>
        <taxon>Panheteroptera</taxon>
        <taxon>Cimicomorpha</taxon>
        <taxon>Cimicidae</taxon>
        <taxon>Cimex</taxon>
    </lineage>
</organism>
<dbReference type="RefSeq" id="XP_014256356.1">
    <property type="nucleotide sequence ID" value="XM_014400870.2"/>
</dbReference>
<dbReference type="GeneID" id="106670474"/>
<evidence type="ECO:0000313" key="3">
    <source>
        <dbReference type="Proteomes" id="UP000494040"/>
    </source>
</evidence>
<accession>A0A8I6S3A7</accession>
<protein>
    <submittedName>
        <fullName evidence="2">Uncharacterized protein</fullName>
    </submittedName>
</protein>
<dbReference type="RefSeq" id="XP_014256358.1">
    <property type="nucleotide sequence ID" value="XM_014400872.2"/>
</dbReference>
<dbReference type="AlphaFoldDB" id="A0A8I6S3A7"/>
<evidence type="ECO:0000313" key="2">
    <source>
        <dbReference type="EnsemblMetazoa" id="XP_014256357.1"/>
    </source>
</evidence>
<sequence>MRQFKEDEDEAKQKQEMMAYFTSVSSTLMDLAHNKFADGTWQIPLNQRDEDIEVSYQMPFVKKVSYAVEQNKPQKLNTKGNTNTGSKKVPGTASSHLPDTPRPTGPLPLKEAIPKKKDLQKMTPHTKIPPEKKALATQPRGTVPVKVAGDTDRRIRKGSEDPAAAGPSKARNRDEEYAAYQKDWGLANVEQSSKSTTKPTVEPTQPIEQNPPKAPSKSQENAPQAKKNLNKPK</sequence>